<gene>
    <name evidence="4" type="ORF">METZ01_LOCUS169209</name>
</gene>
<dbReference type="GO" id="GO:0008080">
    <property type="term" value="F:N-acetyltransferase activity"/>
    <property type="evidence" value="ECO:0007669"/>
    <property type="project" value="InterPro"/>
</dbReference>
<protein>
    <recommendedName>
        <fullName evidence="5">Aminoglycoside N(3)-acetyltransferase</fullName>
    </recommendedName>
</protein>
<dbReference type="PANTHER" id="PTHR11104">
    <property type="entry name" value="AMINOGLYCOSIDE N3-ACETYLTRANSFERASE"/>
    <property type="match status" value="1"/>
</dbReference>
<accession>A0A382BRD1</accession>
<evidence type="ECO:0000313" key="4">
    <source>
        <dbReference type="EMBL" id="SVB16355.1"/>
    </source>
</evidence>
<dbReference type="EMBL" id="UINC01031009">
    <property type="protein sequence ID" value="SVB16355.1"/>
    <property type="molecule type" value="Genomic_DNA"/>
</dbReference>
<keyword evidence="3" id="KW-0012">Acyltransferase</keyword>
<dbReference type="Pfam" id="PF02522">
    <property type="entry name" value="Antibiotic_NAT"/>
    <property type="match status" value="1"/>
</dbReference>
<proteinExistence type="inferred from homology"/>
<feature type="non-terminal residue" evidence="4">
    <location>
        <position position="170"/>
    </location>
</feature>
<comment type="similarity">
    <text evidence="1">Belongs to the antibiotic N-acetyltransferase family.</text>
</comment>
<dbReference type="PANTHER" id="PTHR11104:SF0">
    <property type="entry name" value="SPBETA PROPHAGE-DERIVED AMINOGLYCOSIDE N(3')-ACETYLTRANSFERASE-LIKE PROTEIN YOKD"/>
    <property type="match status" value="1"/>
</dbReference>
<evidence type="ECO:0000256" key="3">
    <source>
        <dbReference type="ARBA" id="ARBA00023315"/>
    </source>
</evidence>
<evidence type="ECO:0008006" key="5">
    <source>
        <dbReference type="Google" id="ProtNLM"/>
    </source>
</evidence>
<dbReference type="GO" id="GO:0046677">
    <property type="term" value="P:response to antibiotic"/>
    <property type="evidence" value="ECO:0007669"/>
    <property type="project" value="InterPro"/>
</dbReference>
<dbReference type="InterPro" id="IPR028345">
    <property type="entry name" value="Antibiotic_NAT-like"/>
</dbReference>
<evidence type="ECO:0000256" key="1">
    <source>
        <dbReference type="ARBA" id="ARBA00006383"/>
    </source>
</evidence>
<dbReference type="AlphaFoldDB" id="A0A382BRD1"/>
<dbReference type="SUPFAM" id="SSF110710">
    <property type="entry name" value="TTHA0583/YokD-like"/>
    <property type="match status" value="1"/>
</dbReference>
<evidence type="ECO:0000256" key="2">
    <source>
        <dbReference type="ARBA" id="ARBA00022679"/>
    </source>
</evidence>
<organism evidence="4">
    <name type="scientific">marine metagenome</name>
    <dbReference type="NCBI Taxonomy" id="408172"/>
    <lineage>
        <taxon>unclassified sequences</taxon>
        <taxon>metagenomes</taxon>
        <taxon>ecological metagenomes</taxon>
    </lineage>
</organism>
<keyword evidence="2" id="KW-0808">Transferase</keyword>
<reference evidence="4" key="1">
    <citation type="submission" date="2018-05" db="EMBL/GenBank/DDBJ databases">
        <authorList>
            <person name="Lanie J.A."/>
            <person name="Ng W.-L."/>
            <person name="Kazmierczak K.M."/>
            <person name="Andrzejewski T.M."/>
            <person name="Davidsen T.M."/>
            <person name="Wayne K.J."/>
            <person name="Tettelin H."/>
            <person name="Glass J.I."/>
            <person name="Rusch D."/>
            <person name="Podicherti R."/>
            <person name="Tsui H.-C.T."/>
            <person name="Winkler M.E."/>
        </authorList>
    </citation>
    <scope>NUCLEOTIDE SEQUENCE</scope>
</reference>
<dbReference type="InterPro" id="IPR003679">
    <property type="entry name" value="Amioglycoside_AcTrfase"/>
</dbReference>
<name>A0A382BRD1_9ZZZZ</name>
<sequence>MFKRVKRFIPVKLWNTARRLKRKIEFEYIKSDGSISKKRLIKEFNSIGLKKGDLLFVHSSLRSIGFVDNGPISVIEAIMDVIGPTGTLAFPTFSIDKTMENTLNNKEYIFDPKTTPSTVGKITEVFRKLPDVKRSVHPTHSVAALGPLAEKLTNTHLDDGTNFGESSPLG</sequence>